<organism evidence="3 4">
    <name type="scientific">Sphingobium boeckii</name>
    <dbReference type="NCBI Taxonomy" id="1082345"/>
    <lineage>
        <taxon>Bacteria</taxon>
        <taxon>Pseudomonadati</taxon>
        <taxon>Pseudomonadota</taxon>
        <taxon>Alphaproteobacteria</taxon>
        <taxon>Sphingomonadales</taxon>
        <taxon>Sphingomonadaceae</taxon>
        <taxon>Sphingobium</taxon>
    </lineage>
</organism>
<comment type="caution">
    <text evidence="3">The sequence shown here is derived from an EMBL/GenBank/DDBJ whole genome shotgun (WGS) entry which is preliminary data.</text>
</comment>
<dbReference type="Proteomes" id="UP000549617">
    <property type="component" value="Unassembled WGS sequence"/>
</dbReference>
<dbReference type="GO" id="GO:0005886">
    <property type="term" value="C:plasma membrane"/>
    <property type="evidence" value="ECO:0007669"/>
    <property type="project" value="UniProtKB-SubCell"/>
</dbReference>
<dbReference type="NCBIfam" id="TIGR01845">
    <property type="entry name" value="outer_NodT"/>
    <property type="match status" value="1"/>
</dbReference>
<keyword evidence="2" id="KW-0812">Transmembrane</keyword>
<comment type="similarity">
    <text evidence="1 2">Belongs to the outer membrane factor (OMF) (TC 1.B.17) family.</text>
</comment>
<evidence type="ECO:0000313" key="3">
    <source>
        <dbReference type="EMBL" id="MBB5684796.1"/>
    </source>
</evidence>
<keyword evidence="2" id="KW-0472">Membrane</keyword>
<comment type="subcellular location">
    <subcellularLocation>
        <location evidence="2">Cell membrane</location>
        <topology evidence="2">Lipid-anchor</topology>
    </subcellularLocation>
</comment>
<sequence>MRTTTMLALSTVLTACTVGPDYAGPPKILMASTSPNFTRTSDAVDGTKTPIARWWIGFGDATLDSLIERSFTANPDMEIAKARIRQARAQFRFQKADGAPSVGASPRYLGAHVPGLNLGNAASDSSDIEIYNLGFTASWEIDLFGGQKRRLEASRATMAAAQATLGDIQVSLAAQIAQLYINLRQQQHSATAARTSGIICQELLLLTQQRFNRGTVSEAVVEQKVMDLASAKERLSVIEATINTDLNALAILIGEKPGAIDVLVGGSGSVPKAPDRVPVGDIAALISRRPDIRVAERELAASSARIGMTKADSLPQFSVLGIIGIGGSAPTDLTDLGSITALGAPTIKWNFLDFGRNRAQLGSAQADFDAAAGKYRKTVLMALNDAEDALAKSRSAREILIERVRSHAANARMTDFAERQFQAGTFSRIDLLNALVEQQKNAELSSEARADVARTFVGLQKALGLGWAVSFPARQQP</sequence>
<dbReference type="RefSeq" id="WP_184015410.1">
    <property type="nucleotide sequence ID" value="NZ_JACIJC010000001.1"/>
</dbReference>
<dbReference type="Gene3D" id="2.20.200.10">
    <property type="entry name" value="Outer membrane efflux proteins (OEP)"/>
    <property type="match status" value="1"/>
</dbReference>
<protein>
    <submittedName>
        <fullName evidence="3">NodT family efflux transporter outer membrane factor (OMF) lipoprotein</fullName>
    </submittedName>
</protein>
<keyword evidence="4" id="KW-1185">Reference proteome</keyword>
<dbReference type="Gene3D" id="1.20.1600.10">
    <property type="entry name" value="Outer membrane efflux proteins (OEP)"/>
    <property type="match status" value="1"/>
</dbReference>
<dbReference type="PANTHER" id="PTHR30203">
    <property type="entry name" value="OUTER MEMBRANE CATION EFFLUX PROTEIN"/>
    <property type="match status" value="1"/>
</dbReference>
<dbReference type="AlphaFoldDB" id="A0A7W9AG25"/>
<name>A0A7W9AG25_9SPHN</name>
<dbReference type="PANTHER" id="PTHR30203:SF25">
    <property type="entry name" value="OUTER MEMBRANE PROTEIN-RELATED"/>
    <property type="match status" value="1"/>
</dbReference>
<dbReference type="PROSITE" id="PS51257">
    <property type="entry name" value="PROKAR_LIPOPROTEIN"/>
    <property type="match status" value="1"/>
</dbReference>
<dbReference type="InterPro" id="IPR010131">
    <property type="entry name" value="MdtP/NodT-like"/>
</dbReference>
<evidence type="ECO:0000313" key="4">
    <source>
        <dbReference type="Proteomes" id="UP000549617"/>
    </source>
</evidence>
<gene>
    <name evidence="3" type="ORF">FHS49_000787</name>
</gene>
<accession>A0A7W9AG25</accession>
<dbReference type="SUPFAM" id="SSF56954">
    <property type="entry name" value="Outer membrane efflux proteins (OEP)"/>
    <property type="match status" value="1"/>
</dbReference>
<keyword evidence="2" id="KW-1134">Transmembrane beta strand</keyword>
<reference evidence="3 4" key="1">
    <citation type="submission" date="2020-08" db="EMBL/GenBank/DDBJ databases">
        <title>Genomic Encyclopedia of Type Strains, Phase IV (KMG-IV): sequencing the most valuable type-strain genomes for metagenomic binning, comparative biology and taxonomic classification.</title>
        <authorList>
            <person name="Goeker M."/>
        </authorList>
    </citation>
    <scope>NUCLEOTIDE SEQUENCE [LARGE SCALE GENOMIC DNA]</scope>
    <source>
        <strain evidence="3 4">DSM 25079</strain>
    </source>
</reference>
<evidence type="ECO:0000256" key="1">
    <source>
        <dbReference type="ARBA" id="ARBA00007613"/>
    </source>
</evidence>
<dbReference type="Pfam" id="PF02321">
    <property type="entry name" value="OEP"/>
    <property type="match status" value="2"/>
</dbReference>
<dbReference type="GO" id="GO:0015562">
    <property type="term" value="F:efflux transmembrane transporter activity"/>
    <property type="evidence" value="ECO:0007669"/>
    <property type="project" value="InterPro"/>
</dbReference>
<proteinExistence type="inferred from homology"/>
<keyword evidence="2 3" id="KW-0449">Lipoprotein</keyword>
<evidence type="ECO:0000256" key="2">
    <source>
        <dbReference type="RuleBase" id="RU362097"/>
    </source>
</evidence>
<dbReference type="InterPro" id="IPR003423">
    <property type="entry name" value="OMP_efflux"/>
</dbReference>
<keyword evidence="2" id="KW-0564">Palmitate</keyword>
<dbReference type="EMBL" id="JACIJC010000001">
    <property type="protein sequence ID" value="MBB5684796.1"/>
    <property type="molecule type" value="Genomic_DNA"/>
</dbReference>